<keyword evidence="1" id="KW-0472">Membrane</keyword>
<dbReference type="Pfam" id="PF12955">
    <property type="entry name" value="Vps3844_C"/>
    <property type="match status" value="1"/>
</dbReference>
<dbReference type="HOGENOM" id="CLU_754738_0_0_1"/>
<evidence type="ECO:0000256" key="1">
    <source>
        <dbReference type="SAM" id="Phobius"/>
    </source>
</evidence>
<dbReference type="PANTHER" id="PTHR36853:SF1">
    <property type="entry name" value="DUF3844 DOMAIN-CONTAINING PROTEIN"/>
    <property type="match status" value="1"/>
</dbReference>
<evidence type="ECO:0000313" key="4">
    <source>
        <dbReference type="EMBL" id="ETW80696.1"/>
    </source>
</evidence>
<feature type="domain" description="Vacuolar sorting protein Vps3844 C-terminal" evidence="3">
    <location>
        <begin position="233"/>
        <end position="329"/>
    </location>
</feature>
<dbReference type="Proteomes" id="UP000030671">
    <property type="component" value="Unassembled WGS sequence"/>
</dbReference>
<keyword evidence="5" id="KW-1185">Reference proteome</keyword>
<keyword evidence="1" id="KW-1133">Transmembrane helix</keyword>
<keyword evidence="2" id="KW-0732">Signal</keyword>
<evidence type="ECO:0000313" key="5">
    <source>
        <dbReference type="Proteomes" id="UP000030671"/>
    </source>
</evidence>
<dbReference type="eggNOG" id="ENOG502S64Q">
    <property type="taxonomic scope" value="Eukaryota"/>
</dbReference>
<feature type="transmembrane region" description="Helical" evidence="1">
    <location>
        <begin position="295"/>
        <end position="317"/>
    </location>
</feature>
<reference evidence="4 5" key="1">
    <citation type="journal article" date="2012" name="New Phytol.">
        <title>Insight into trade-off between wood decay and parasitism from the genome of a fungal forest pathogen.</title>
        <authorList>
            <person name="Olson A."/>
            <person name="Aerts A."/>
            <person name="Asiegbu F."/>
            <person name="Belbahri L."/>
            <person name="Bouzid O."/>
            <person name="Broberg A."/>
            <person name="Canback B."/>
            <person name="Coutinho P.M."/>
            <person name="Cullen D."/>
            <person name="Dalman K."/>
            <person name="Deflorio G."/>
            <person name="van Diepen L.T."/>
            <person name="Dunand C."/>
            <person name="Duplessis S."/>
            <person name="Durling M."/>
            <person name="Gonthier P."/>
            <person name="Grimwood J."/>
            <person name="Fossdal C.G."/>
            <person name="Hansson D."/>
            <person name="Henrissat B."/>
            <person name="Hietala A."/>
            <person name="Himmelstrand K."/>
            <person name="Hoffmeister D."/>
            <person name="Hogberg N."/>
            <person name="James T.Y."/>
            <person name="Karlsson M."/>
            <person name="Kohler A."/>
            <person name="Kues U."/>
            <person name="Lee Y.H."/>
            <person name="Lin Y.C."/>
            <person name="Lind M."/>
            <person name="Lindquist E."/>
            <person name="Lombard V."/>
            <person name="Lucas S."/>
            <person name="Lunden K."/>
            <person name="Morin E."/>
            <person name="Murat C."/>
            <person name="Park J."/>
            <person name="Raffaello T."/>
            <person name="Rouze P."/>
            <person name="Salamov A."/>
            <person name="Schmutz J."/>
            <person name="Solheim H."/>
            <person name="Stahlberg J."/>
            <person name="Velez H."/>
            <person name="de Vries R.P."/>
            <person name="Wiebenga A."/>
            <person name="Woodward S."/>
            <person name="Yakovlev I."/>
            <person name="Garbelotto M."/>
            <person name="Martin F."/>
            <person name="Grigoriev I.V."/>
            <person name="Stenlid J."/>
        </authorList>
    </citation>
    <scope>NUCLEOTIDE SEQUENCE [LARGE SCALE GENOMIC DNA]</scope>
    <source>
        <strain evidence="4 5">TC 32-1</strain>
    </source>
</reference>
<feature type="signal peptide" evidence="2">
    <location>
        <begin position="1"/>
        <end position="16"/>
    </location>
</feature>
<keyword evidence="1" id="KW-0812">Transmembrane</keyword>
<dbReference type="PANTHER" id="PTHR36853">
    <property type="entry name" value="EXPRESSED PROTEIN"/>
    <property type="match status" value="1"/>
</dbReference>
<feature type="chain" id="PRO_5004844325" description="Vacuolar sorting protein Vps3844 C-terminal domain-containing protein" evidence="2">
    <location>
        <begin position="17"/>
        <end position="339"/>
    </location>
</feature>
<dbReference type="GeneID" id="20678571"/>
<accession>W4K6K5</accession>
<dbReference type="OrthoDB" id="5583277at2759"/>
<dbReference type="STRING" id="747525.W4K6K5"/>
<name>W4K6K5_HETIT</name>
<evidence type="ECO:0000256" key="2">
    <source>
        <dbReference type="SAM" id="SignalP"/>
    </source>
</evidence>
<dbReference type="InterPro" id="IPR024382">
    <property type="entry name" value="Vps3844_C"/>
</dbReference>
<dbReference type="RefSeq" id="XP_009546969.1">
    <property type="nucleotide sequence ID" value="XM_009548674.1"/>
</dbReference>
<dbReference type="AlphaFoldDB" id="W4K6K5"/>
<dbReference type="InterPro" id="IPR053065">
    <property type="entry name" value="Archenteron_Induction-Rel"/>
</dbReference>
<dbReference type="EMBL" id="KI925459">
    <property type="protein sequence ID" value="ETW80696.1"/>
    <property type="molecule type" value="Genomic_DNA"/>
</dbReference>
<evidence type="ECO:0000259" key="3">
    <source>
        <dbReference type="Pfam" id="PF12955"/>
    </source>
</evidence>
<proteinExistence type="predicted"/>
<dbReference type="KEGG" id="hir:HETIRDRAFT_61776"/>
<dbReference type="GO" id="GO:0005783">
    <property type="term" value="C:endoplasmic reticulum"/>
    <property type="evidence" value="ECO:0007669"/>
    <property type="project" value="TreeGrafter"/>
</dbReference>
<protein>
    <recommendedName>
        <fullName evidence="3">Vacuolar sorting protein Vps3844 C-terminal domain-containing protein</fullName>
    </recommendedName>
</protein>
<dbReference type="InParanoid" id="W4K6K5"/>
<sequence length="339" mass="35854">MRGLALCLFFAGLSRAADVYLNPPSSLPSRLSPSHASSAISHHLGLEEFEPFQGNEQFAAGTSFVGQGPKNGLLISIDETDAKDVLPESMRPSFTLSNAPSVSSFSSIISTYLHRAPHAYAHIFSLPTYDAPLSGVISFLESDDAFYTDRFGAFELKGLSEIARAYGRASEQYQLAAETLRAAVHSALSKGDLNLVLLTYDGARAEALRKREPQQSPLPPSIPQQPINSVSTCHATEEVCRNATSACSGRGSCVSASKAGRTCFVCACSATKDSKGRTENWAGQSCERKDVSGPFVLLAGTTVALLLMIAGSVGLLYSIGGQELPTVLTGGIAGGQKRE</sequence>
<organism evidence="4 5">
    <name type="scientific">Heterobasidion irregulare (strain TC 32-1)</name>
    <dbReference type="NCBI Taxonomy" id="747525"/>
    <lineage>
        <taxon>Eukaryota</taxon>
        <taxon>Fungi</taxon>
        <taxon>Dikarya</taxon>
        <taxon>Basidiomycota</taxon>
        <taxon>Agaricomycotina</taxon>
        <taxon>Agaricomycetes</taxon>
        <taxon>Russulales</taxon>
        <taxon>Bondarzewiaceae</taxon>
        <taxon>Heterobasidion</taxon>
        <taxon>Heterobasidion annosum species complex</taxon>
    </lineage>
</organism>
<gene>
    <name evidence="4" type="ORF">HETIRDRAFT_61776</name>
</gene>